<keyword evidence="1" id="KW-0732">Signal</keyword>
<organism evidence="2 3">
    <name type="scientific">Neogobius melanostomus</name>
    <name type="common">round goby</name>
    <dbReference type="NCBI Taxonomy" id="47308"/>
    <lineage>
        <taxon>Eukaryota</taxon>
        <taxon>Metazoa</taxon>
        <taxon>Chordata</taxon>
        <taxon>Craniata</taxon>
        <taxon>Vertebrata</taxon>
        <taxon>Euteleostomi</taxon>
        <taxon>Actinopterygii</taxon>
        <taxon>Neopterygii</taxon>
        <taxon>Teleostei</taxon>
        <taxon>Neoteleostei</taxon>
        <taxon>Acanthomorphata</taxon>
        <taxon>Gobiaria</taxon>
        <taxon>Gobiiformes</taxon>
        <taxon>Gobioidei</taxon>
        <taxon>Gobiidae</taxon>
        <taxon>Benthophilinae</taxon>
        <taxon>Neogobiini</taxon>
        <taxon>Neogobius</taxon>
    </lineage>
</organism>
<accession>A0A8C6SD02</accession>
<evidence type="ECO:0000313" key="2">
    <source>
        <dbReference type="Ensembl" id="ENSNMLP00000005100.1"/>
    </source>
</evidence>
<sequence>MKTSRGVIVFCLLTVLSVSCERTFNELESINDLKEVFRFTSVPRHALLLLFWFADRIGFEENNAVCINFDPEEDHHFHTYGNYDGLLDTVSKFNSYFPVDKLYNVSELIFPDRIRVMQFNQDGHDRDRIIMCVHTRRIQNNLFVSEVFLTRHFRMSESQGSRYDPDYTYRITPNLLRQLKMFSSNNNYRTLEQLRNQFDNNIDNNQLDRVRVSWRDDVRLGLLYLIVMPESYEEASNLNMICNRESDLAEISCEWHNCGLEVLAGDKGKARISWRDVTEEKLNAGVAVALYSNQTHQGGPLTYKYISVRKGILDTSVPMNEGLQVRLHKVGLSGELKEEICRGKEFKSPRATPITLAQLQLFAKDGNACFRLFIHNTIALQDKRNGFAYNSWVGLYTNKLKLTRDYLSEQWQWVRKFEEGKDVDMNSVLEYCTGTKITPRLQARLNDGYVEIARTPEWRFP</sequence>
<name>A0A8C6SD02_9GOBI</name>
<reference evidence="2" key="2">
    <citation type="submission" date="2025-09" db="UniProtKB">
        <authorList>
            <consortium name="Ensembl"/>
        </authorList>
    </citation>
    <scope>IDENTIFICATION</scope>
</reference>
<feature type="chain" id="PRO_5034099586" description="Lipoprotein" evidence="1">
    <location>
        <begin position="21"/>
        <end position="461"/>
    </location>
</feature>
<dbReference type="PANTHER" id="PTHR38706:SF2">
    <property type="match status" value="1"/>
</dbReference>
<feature type="signal peptide" evidence="1">
    <location>
        <begin position="1"/>
        <end position="20"/>
    </location>
</feature>
<evidence type="ECO:0008006" key="4">
    <source>
        <dbReference type="Google" id="ProtNLM"/>
    </source>
</evidence>
<keyword evidence="3" id="KW-1185">Reference proteome</keyword>
<protein>
    <recommendedName>
        <fullName evidence="4">Lipoprotein</fullName>
    </recommendedName>
</protein>
<dbReference type="PROSITE" id="PS51257">
    <property type="entry name" value="PROKAR_LIPOPROTEIN"/>
    <property type="match status" value="1"/>
</dbReference>
<reference evidence="2" key="1">
    <citation type="submission" date="2025-08" db="UniProtKB">
        <authorList>
            <consortium name="Ensembl"/>
        </authorList>
    </citation>
    <scope>IDENTIFICATION</scope>
</reference>
<evidence type="ECO:0000256" key="1">
    <source>
        <dbReference type="SAM" id="SignalP"/>
    </source>
</evidence>
<dbReference type="PANTHER" id="PTHR38706">
    <property type="entry name" value="SI:CH211-198C19.1-RELATED"/>
    <property type="match status" value="1"/>
</dbReference>
<dbReference type="Ensembl" id="ENSNMLT00000005846.1">
    <property type="protein sequence ID" value="ENSNMLP00000005100.1"/>
    <property type="gene ID" value="ENSNMLG00000003706.1"/>
</dbReference>
<dbReference type="AlphaFoldDB" id="A0A8C6SD02"/>
<evidence type="ECO:0000313" key="3">
    <source>
        <dbReference type="Proteomes" id="UP000694523"/>
    </source>
</evidence>
<proteinExistence type="predicted"/>
<dbReference type="Proteomes" id="UP000694523">
    <property type="component" value="Unplaced"/>
</dbReference>